<proteinExistence type="predicted"/>
<dbReference type="AlphaFoldDB" id="A0A1H7JFG2"/>
<keyword evidence="2" id="KW-1185">Reference proteome</keyword>
<protein>
    <submittedName>
        <fullName evidence="1">Uncharacterized protein</fullName>
    </submittedName>
</protein>
<sequence length="230" mass="26642">MRKNNKKTIIVFAVALIVSGIFLGINRLNAKEPIILAISSDLPITEDLNHMETEADIIVKGKYTDFKESWNMSRDDDDLSRENKQAYVEGHIYNFTITEVLSGEAKNSAIQINHHYGRDYYIEEENDSVFIVNDLYKEPEINQEYILFLKYDENFDLYYGAIEPFSIKINKDQTVELYSPLTEEIEHNDTKTLELESGRTITIEQHAEESIEDFIEGKTLDTLLNELSIE</sequence>
<evidence type="ECO:0000313" key="1">
    <source>
        <dbReference type="EMBL" id="SEK72700.1"/>
    </source>
</evidence>
<dbReference type="OrthoDB" id="9770644at2"/>
<accession>A0A1H7JFG2</accession>
<evidence type="ECO:0000313" key="2">
    <source>
        <dbReference type="Proteomes" id="UP000199081"/>
    </source>
</evidence>
<name>A0A1H7JFG2_9LACT</name>
<dbReference type="RefSeq" id="WP_091480250.1">
    <property type="nucleotide sequence ID" value="NZ_BJYC01000005.1"/>
</dbReference>
<organism evidence="1 2">
    <name type="scientific">Alkalibacterium pelagium</name>
    <dbReference type="NCBI Taxonomy" id="426702"/>
    <lineage>
        <taxon>Bacteria</taxon>
        <taxon>Bacillati</taxon>
        <taxon>Bacillota</taxon>
        <taxon>Bacilli</taxon>
        <taxon>Lactobacillales</taxon>
        <taxon>Carnobacteriaceae</taxon>
        <taxon>Alkalibacterium</taxon>
    </lineage>
</organism>
<reference evidence="2" key="1">
    <citation type="submission" date="2016-10" db="EMBL/GenBank/DDBJ databases">
        <authorList>
            <person name="Varghese N."/>
            <person name="Submissions S."/>
        </authorList>
    </citation>
    <scope>NUCLEOTIDE SEQUENCE [LARGE SCALE GENOMIC DNA]</scope>
    <source>
        <strain evidence="2">DSM 19183</strain>
    </source>
</reference>
<dbReference type="EMBL" id="FNZU01000005">
    <property type="protein sequence ID" value="SEK72700.1"/>
    <property type="molecule type" value="Genomic_DNA"/>
</dbReference>
<gene>
    <name evidence="1" type="ORF">SAMN04488099_105150</name>
</gene>
<dbReference type="Proteomes" id="UP000199081">
    <property type="component" value="Unassembled WGS sequence"/>
</dbReference>